<evidence type="ECO:0000313" key="1">
    <source>
        <dbReference type="EMBL" id="OQV25990.1"/>
    </source>
</evidence>
<dbReference type="AlphaFoldDB" id="A0A1W0XES4"/>
<comment type="caution">
    <text evidence="1">The sequence shown here is derived from an EMBL/GenBank/DDBJ whole genome shotgun (WGS) entry which is preliminary data.</text>
</comment>
<sequence>MVFNIKKEELEFTGIVVAVKKEMIRLFVKTNTKYLEETFTLEVLANNCPTEEGANQSKKEDGITKKPPLDPVLIAKLREMVRLFVKTNTKKQEAVLDRGKVTGRIHCATSQARRKFDVLKNPKPIKLITIE</sequence>
<reference evidence="2" key="1">
    <citation type="submission" date="2017-01" db="EMBL/GenBank/DDBJ databases">
        <title>Comparative genomics of anhydrobiosis in the tardigrade Hypsibius dujardini.</title>
        <authorList>
            <person name="Yoshida Y."/>
            <person name="Koutsovoulos G."/>
            <person name="Laetsch D."/>
            <person name="Stevens L."/>
            <person name="Kumar S."/>
            <person name="Horikawa D."/>
            <person name="Ishino K."/>
            <person name="Komine S."/>
            <person name="Tomita M."/>
            <person name="Blaxter M."/>
            <person name="Arakawa K."/>
        </authorList>
    </citation>
    <scope>NUCLEOTIDE SEQUENCE [LARGE SCALE GENOMIC DNA]</scope>
    <source>
        <strain evidence="2">Z151</strain>
    </source>
</reference>
<gene>
    <name evidence="1" type="ORF">BV898_00125</name>
</gene>
<proteinExistence type="predicted"/>
<name>A0A1W0XES4_HYPEX</name>
<accession>A0A1W0XES4</accession>
<organism evidence="1 2">
    <name type="scientific">Hypsibius exemplaris</name>
    <name type="common">Freshwater tardigrade</name>
    <dbReference type="NCBI Taxonomy" id="2072580"/>
    <lineage>
        <taxon>Eukaryota</taxon>
        <taxon>Metazoa</taxon>
        <taxon>Ecdysozoa</taxon>
        <taxon>Tardigrada</taxon>
        <taxon>Eutardigrada</taxon>
        <taxon>Parachela</taxon>
        <taxon>Hypsibioidea</taxon>
        <taxon>Hypsibiidae</taxon>
        <taxon>Hypsibius</taxon>
    </lineage>
</organism>
<evidence type="ECO:0000313" key="2">
    <source>
        <dbReference type="Proteomes" id="UP000192578"/>
    </source>
</evidence>
<keyword evidence="2" id="KW-1185">Reference proteome</keyword>
<dbReference type="Proteomes" id="UP000192578">
    <property type="component" value="Unassembled WGS sequence"/>
</dbReference>
<protein>
    <submittedName>
        <fullName evidence="1">Uncharacterized protein</fullName>
    </submittedName>
</protein>
<dbReference type="EMBL" id="MTYJ01000001">
    <property type="protein sequence ID" value="OQV25990.1"/>
    <property type="molecule type" value="Genomic_DNA"/>
</dbReference>